<dbReference type="InterPro" id="IPR002878">
    <property type="entry name" value="ChsH2_C"/>
</dbReference>
<evidence type="ECO:0000259" key="2">
    <source>
        <dbReference type="Pfam" id="PF12172"/>
    </source>
</evidence>
<reference evidence="4" key="1">
    <citation type="submission" date="2023-09" db="EMBL/GenBank/DDBJ databases">
        <authorList>
            <person name="Li S."/>
            <person name="Li X."/>
            <person name="Zhang C."/>
            <person name="Zhao Z."/>
        </authorList>
    </citation>
    <scope>NUCLEOTIDE SEQUENCE [LARGE SCALE GENOMIC DNA]</scope>
    <source>
        <strain evidence="4">SQ345</strain>
    </source>
</reference>
<dbReference type="InterPro" id="IPR012340">
    <property type="entry name" value="NA-bd_OB-fold"/>
</dbReference>
<dbReference type="SUPFAM" id="SSF50249">
    <property type="entry name" value="Nucleic acid-binding proteins"/>
    <property type="match status" value="1"/>
</dbReference>
<protein>
    <submittedName>
        <fullName evidence="3">Zn-ribbon domain-containing OB-fold protein</fullName>
    </submittedName>
</protein>
<name>A0ABY9THW6_9GAMM</name>
<dbReference type="InterPro" id="IPR052513">
    <property type="entry name" value="Thioester_dehydratase-like"/>
</dbReference>
<feature type="domain" description="ChsH2 rubredoxin-like zinc ribbon" evidence="2">
    <location>
        <begin position="19"/>
        <end position="54"/>
    </location>
</feature>
<sequence length="137" mass="15254">MSEMKRPLPAISPESKPFWDAVQQDKLLVQHCNSCDTNIFYPRRVCPECWSKDLGWVEAKGTGTIYSITTTYLGTTSEFTKELPIHVAYIDLDEGIRMASNVVGAGAESAKIGDRVDVEFVKANGDFKLPLFHLIEG</sequence>
<dbReference type="Pfam" id="PF12172">
    <property type="entry name" value="zf-ChsH2"/>
    <property type="match status" value="1"/>
</dbReference>
<organism evidence="3 4">
    <name type="scientific">Thalassotalea nanhaiensis</name>
    <dbReference type="NCBI Taxonomy" id="3065648"/>
    <lineage>
        <taxon>Bacteria</taxon>
        <taxon>Pseudomonadati</taxon>
        <taxon>Pseudomonadota</taxon>
        <taxon>Gammaproteobacteria</taxon>
        <taxon>Alteromonadales</taxon>
        <taxon>Colwelliaceae</taxon>
        <taxon>Thalassotalea</taxon>
    </lineage>
</organism>
<dbReference type="PANTHER" id="PTHR34075">
    <property type="entry name" value="BLR3430 PROTEIN"/>
    <property type="match status" value="1"/>
</dbReference>
<dbReference type="Gene3D" id="6.10.30.10">
    <property type="match status" value="1"/>
</dbReference>
<accession>A0ABY9THW6</accession>
<feature type="domain" description="ChsH2 C-terminal OB-fold" evidence="1">
    <location>
        <begin position="56"/>
        <end position="121"/>
    </location>
</feature>
<dbReference type="Proteomes" id="UP001248581">
    <property type="component" value="Chromosome"/>
</dbReference>
<gene>
    <name evidence="3" type="ORF">RI845_12745</name>
</gene>
<keyword evidence="4" id="KW-1185">Reference proteome</keyword>
<evidence type="ECO:0000313" key="4">
    <source>
        <dbReference type="Proteomes" id="UP001248581"/>
    </source>
</evidence>
<evidence type="ECO:0000313" key="3">
    <source>
        <dbReference type="EMBL" id="WNC67385.1"/>
    </source>
</evidence>
<proteinExistence type="predicted"/>
<dbReference type="PANTHER" id="PTHR34075:SF5">
    <property type="entry name" value="BLR3430 PROTEIN"/>
    <property type="match status" value="1"/>
</dbReference>
<dbReference type="Pfam" id="PF01796">
    <property type="entry name" value="OB_ChsH2_C"/>
    <property type="match status" value="1"/>
</dbReference>
<dbReference type="InterPro" id="IPR022002">
    <property type="entry name" value="ChsH2_Znr"/>
</dbReference>
<dbReference type="EMBL" id="CP134146">
    <property type="protein sequence ID" value="WNC67385.1"/>
    <property type="molecule type" value="Genomic_DNA"/>
</dbReference>
<dbReference type="RefSeq" id="WP_348386545.1">
    <property type="nucleotide sequence ID" value="NZ_CP134146.1"/>
</dbReference>
<evidence type="ECO:0000259" key="1">
    <source>
        <dbReference type="Pfam" id="PF01796"/>
    </source>
</evidence>